<accession>A0A2N5VK95</accession>
<proteinExistence type="predicted"/>
<name>A0A2N5VK95_9BASI</name>
<dbReference type="Proteomes" id="UP000235392">
    <property type="component" value="Unassembled WGS sequence"/>
</dbReference>
<dbReference type="EMBL" id="PGCI01000011">
    <property type="protein sequence ID" value="PLW50356.1"/>
    <property type="molecule type" value="Genomic_DNA"/>
</dbReference>
<reference evidence="1 2" key="1">
    <citation type="submission" date="2017-11" db="EMBL/GenBank/DDBJ databases">
        <title>De novo assembly and phasing of dikaryotic genomes from two isolates of Puccinia coronata f. sp. avenae, the causal agent of oat crown rust.</title>
        <authorList>
            <person name="Miller M.E."/>
            <person name="Zhang Y."/>
            <person name="Omidvar V."/>
            <person name="Sperschneider J."/>
            <person name="Schwessinger B."/>
            <person name="Raley C."/>
            <person name="Palmer J.M."/>
            <person name="Garnica D."/>
            <person name="Upadhyaya N."/>
            <person name="Rathjen J."/>
            <person name="Taylor J.M."/>
            <person name="Park R.F."/>
            <person name="Dodds P.N."/>
            <person name="Hirsch C.D."/>
            <person name="Kianian S.F."/>
            <person name="Figueroa M."/>
        </authorList>
    </citation>
    <scope>NUCLEOTIDE SEQUENCE [LARGE SCALE GENOMIC DNA]</scope>
    <source>
        <strain evidence="1">12SD80</strain>
    </source>
</reference>
<evidence type="ECO:0000313" key="1">
    <source>
        <dbReference type="EMBL" id="PLW50356.1"/>
    </source>
</evidence>
<comment type="caution">
    <text evidence="1">The sequence shown here is derived from an EMBL/GenBank/DDBJ whole genome shotgun (WGS) entry which is preliminary data.</text>
</comment>
<organism evidence="1 2">
    <name type="scientific">Puccinia coronata f. sp. avenae</name>
    <dbReference type="NCBI Taxonomy" id="200324"/>
    <lineage>
        <taxon>Eukaryota</taxon>
        <taxon>Fungi</taxon>
        <taxon>Dikarya</taxon>
        <taxon>Basidiomycota</taxon>
        <taxon>Pucciniomycotina</taxon>
        <taxon>Pucciniomycetes</taxon>
        <taxon>Pucciniales</taxon>
        <taxon>Pucciniaceae</taxon>
        <taxon>Puccinia</taxon>
    </lineage>
</organism>
<gene>
    <name evidence="1" type="ORF">PCASD_01696</name>
</gene>
<evidence type="ECO:0000313" key="2">
    <source>
        <dbReference type="Proteomes" id="UP000235392"/>
    </source>
</evidence>
<dbReference type="AlphaFoldDB" id="A0A2N5VK95"/>
<sequence>MAIACVPSPVIGIAPTQLGEKENGGTGQKDRAVKGKYRPLYSRLWVQRIGIRILDRTSFQPSLPAVVQQEIQEASVTLMRRPQVVVTGEAPALGCTPRAHYAQALASPGYSRPAAVPGEILPFLNWLTSLRSAKCHAMADPPKRMGISYPTSTAASRCHTHDTTCTYQVAHETSRLVYPQRTQLQSHNHCMVQKTATRHPHRRGQPFATPPLLSHYHCLIQKTAIWYPYQRGQPFADPVATTQTATQGWDPPPPPALVGLSLYPPHAIETIPREGPAVVILHPPVQAASPRKLGALKLQTRQPN</sequence>
<protein>
    <submittedName>
        <fullName evidence="1">Uncharacterized protein</fullName>
    </submittedName>
</protein>